<keyword evidence="3" id="KW-1185">Reference proteome</keyword>
<evidence type="ECO:0000313" key="3">
    <source>
        <dbReference type="Proteomes" id="UP000252707"/>
    </source>
</evidence>
<dbReference type="OrthoDB" id="5295185at2"/>
<dbReference type="InterPro" id="IPR015867">
    <property type="entry name" value="N-reg_PII/ATP_PRibTrfase_C"/>
</dbReference>
<organism evidence="2 3">
    <name type="scientific">Thioalbus denitrificans</name>
    <dbReference type="NCBI Taxonomy" id="547122"/>
    <lineage>
        <taxon>Bacteria</taxon>
        <taxon>Pseudomonadati</taxon>
        <taxon>Pseudomonadota</taxon>
        <taxon>Gammaproteobacteria</taxon>
        <taxon>Chromatiales</taxon>
        <taxon>Ectothiorhodospiraceae</taxon>
        <taxon>Thioalbus</taxon>
    </lineage>
</organism>
<dbReference type="PANTHER" id="PTHR35983:SF1">
    <property type="entry name" value="UPF0166 PROTEIN TM_0021"/>
    <property type="match status" value="1"/>
</dbReference>
<dbReference type="AlphaFoldDB" id="A0A369CD76"/>
<name>A0A369CD76_9GAMM</name>
<sequence length="102" mass="11628">MRRQDVRMVRVYLTEGQHLMRELVELLHDRERVRGVTVFRGIAGFGSSGALHTTSLVDLSLDLPLVLEFFDTPERVEQVLATLEEYVEPGHIVVWPAQATID</sequence>
<dbReference type="InterPro" id="IPR011322">
    <property type="entry name" value="N-reg_PII-like_a/b"/>
</dbReference>
<dbReference type="EMBL" id="QPJY01000002">
    <property type="protein sequence ID" value="RCX31950.1"/>
    <property type="molecule type" value="Genomic_DNA"/>
</dbReference>
<proteinExistence type="inferred from homology"/>
<comment type="caution">
    <text evidence="2">The sequence shown here is derived from an EMBL/GenBank/DDBJ whole genome shotgun (WGS) entry which is preliminary data.</text>
</comment>
<dbReference type="InterPro" id="IPR003793">
    <property type="entry name" value="UPF0166"/>
</dbReference>
<protein>
    <submittedName>
        <fullName evidence="2">Uncharacterized protein</fullName>
    </submittedName>
</protein>
<reference evidence="2 3" key="1">
    <citation type="submission" date="2018-07" db="EMBL/GenBank/DDBJ databases">
        <title>Genomic Encyclopedia of Type Strains, Phase IV (KMG-IV): sequencing the most valuable type-strain genomes for metagenomic binning, comparative biology and taxonomic classification.</title>
        <authorList>
            <person name="Goeker M."/>
        </authorList>
    </citation>
    <scope>NUCLEOTIDE SEQUENCE [LARGE SCALE GENOMIC DNA]</scope>
    <source>
        <strain evidence="2 3">DSM 26407</strain>
    </source>
</reference>
<dbReference type="SUPFAM" id="SSF54913">
    <property type="entry name" value="GlnB-like"/>
    <property type="match status" value="1"/>
</dbReference>
<dbReference type="Proteomes" id="UP000252707">
    <property type="component" value="Unassembled WGS sequence"/>
</dbReference>
<evidence type="ECO:0000313" key="2">
    <source>
        <dbReference type="EMBL" id="RCX31950.1"/>
    </source>
</evidence>
<evidence type="ECO:0000256" key="1">
    <source>
        <dbReference type="ARBA" id="ARBA00010554"/>
    </source>
</evidence>
<dbReference type="RefSeq" id="WP_114278780.1">
    <property type="nucleotide sequence ID" value="NZ_QPJY01000002.1"/>
</dbReference>
<dbReference type="Pfam" id="PF02641">
    <property type="entry name" value="DUF190"/>
    <property type="match status" value="1"/>
</dbReference>
<gene>
    <name evidence="2" type="ORF">DFQ59_102299</name>
</gene>
<dbReference type="PANTHER" id="PTHR35983">
    <property type="entry name" value="UPF0166 PROTEIN TM_0021"/>
    <property type="match status" value="1"/>
</dbReference>
<accession>A0A369CD76</accession>
<dbReference type="Gene3D" id="3.30.70.120">
    <property type="match status" value="1"/>
</dbReference>
<comment type="similarity">
    <text evidence="1">Belongs to the UPF0166 family.</text>
</comment>